<reference evidence="3 4" key="1">
    <citation type="submission" date="2019-06" db="EMBL/GenBank/DDBJ databases">
        <title>New taxonomy in bacterial strain CC-CFT640, isolated from vineyard.</title>
        <authorList>
            <person name="Lin S.-Y."/>
            <person name="Tsai C.-F."/>
            <person name="Young C.-C."/>
        </authorList>
    </citation>
    <scope>NUCLEOTIDE SEQUENCE [LARGE SCALE GENOMIC DNA]</scope>
    <source>
        <strain evidence="3 4">CC-CFT640</strain>
    </source>
</reference>
<evidence type="ECO:0000256" key="1">
    <source>
        <dbReference type="ARBA" id="ARBA00008791"/>
    </source>
</evidence>
<gene>
    <name evidence="3" type="ORF">FHP25_20765</name>
</gene>
<dbReference type="Gene3D" id="3.40.50.620">
    <property type="entry name" value="HUPs"/>
    <property type="match status" value="1"/>
</dbReference>
<name>A0A5C8PIH4_9HYPH</name>
<dbReference type="EMBL" id="VDUZ01000024">
    <property type="protein sequence ID" value="TXL73612.1"/>
    <property type="molecule type" value="Genomic_DNA"/>
</dbReference>
<dbReference type="OrthoDB" id="5564966at2"/>
<evidence type="ECO:0000259" key="2">
    <source>
        <dbReference type="Pfam" id="PF00582"/>
    </source>
</evidence>
<dbReference type="AlphaFoldDB" id="A0A5C8PIH4"/>
<evidence type="ECO:0000313" key="4">
    <source>
        <dbReference type="Proteomes" id="UP000321638"/>
    </source>
</evidence>
<dbReference type="Proteomes" id="UP000321638">
    <property type="component" value="Unassembled WGS sequence"/>
</dbReference>
<dbReference type="PRINTS" id="PR01438">
    <property type="entry name" value="UNVRSLSTRESS"/>
</dbReference>
<dbReference type="CDD" id="cd00293">
    <property type="entry name" value="USP-like"/>
    <property type="match status" value="1"/>
</dbReference>
<protein>
    <submittedName>
        <fullName evidence="3">Universal stress protein</fullName>
    </submittedName>
</protein>
<organism evidence="3 4">
    <name type="scientific">Vineibacter terrae</name>
    <dbReference type="NCBI Taxonomy" id="2586908"/>
    <lineage>
        <taxon>Bacteria</taxon>
        <taxon>Pseudomonadati</taxon>
        <taxon>Pseudomonadota</taxon>
        <taxon>Alphaproteobacteria</taxon>
        <taxon>Hyphomicrobiales</taxon>
        <taxon>Vineibacter</taxon>
    </lineage>
</organism>
<dbReference type="PANTHER" id="PTHR46268:SF6">
    <property type="entry name" value="UNIVERSAL STRESS PROTEIN UP12"/>
    <property type="match status" value="1"/>
</dbReference>
<dbReference type="SUPFAM" id="SSF52402">
    <property type="entry name" value="Adenine nucleotide alpha hydrolases-like"/>
    <property type="match status" value="1"/>
</dbReference>
<dbReference type="PANTHER" id="PTHR46268">
    <property type="entry name" value="STRESS RESPONSE PROTEIN NHAX"/>
    <property type="match status" value="1"/>
</dbReference>
<accession>A0A5C8PIH4</accession>
<dbReference type="InterPro" id="IPR014729">
    <property type="entry name" value="Rossmann-like_a/b/a_fold"/>
</dbReference>
<feature type="domain" description="UspA" evidence="2">
    <location>
        <begin position="7"/>
        <end position="143"/>
    </location>
</feature>
<sequence length="143" mass="14631">MADTNFILVPVDGSANSDRAVKHAIGLAKAVPGSELHLLNVQPSVGSLVTMFVPKANVDAYHREEGEKAMASAVKLCADAGVKAATHISVGRPGPIIGEFTRRLGCGSVVMGTRGHSGVAGVLLGSVAQDAIAHVEVPICLVK</sequence>
<evidence type="ECO:0000313" key="3">
    <source>
        <dbReference type="EMBL" id="TXL73612.1"/>
    </source>
</evidence>
<proteinExistence type="inferred from homology"/>
<dbReference type="InterPro" id="IPR006015">
    <property type="entry name" value="Universal_stress_UspA"/>
</dbReference>
<dbReference type="Pfam" id="PF00582">
    <property type="entry name" value="Usp"/>
    <property type="match status" value="1"/>
</dbReference>
<comment type="caution">
    <text evidence="3">The sequence shown here is derived from an EMBL/GenBank/DDBJ whole genome shotgun (WGS) entry which is preliminary data.</text>
</comment>
<dbReference type="InterPro" id="IPR006016">
    <property type="entry name" value="UspA"/>
</dbReference>
<dbReference type="RefSeq" id="WP_147848886.1">
    <property type="nucleotide sequence ID" value="NZ_VDUZ01000024.1"/>
</dbReference>
<keyword evidence="4" id="KW-1185">Reference proteome</keyword>
<comment type="similarity">
    <text evidence="1">Belongs to the universal stress protein A family.</text>
</comment>